<proteinExistence type="predicted"/>
<comment type="caution">
    <text evidence="2">The sequence shown here is derived from an EMBL/GenBank/DDBJ whole genome shotgun (WGS) entry which is preliminary data.</text>
</comment>
<dbReference type="AlphaFoldDB" id="A0A9P8CSG4"/>
<sequence>MPPTQLIIVCCHGLYVGGPAPPYDEKSWLIAPFQSGEEPTFVEHIRAGVQRVADNVDKSVLMFSGGPTRKETELSEARTYLRAAQAHSFWGQSVPTSSILLEERALDSYHNILFSLTLFYSSFTAWPSRVTIISHDFKRPRLLDSHCRAIGYPLEQVEFIGIDPQSMRDRNNKAAWQGVATAMRDWEADPHGRGSKLTGKRSGRNPFNVWQGIFVEEFQGRKASGLVTIGHGKDEILDTEASRPW</sequence>
<dbReference type="OrthoDB" id="4347at2759"/>
<evidence type="ECO:0000313" key="2">
    <source>
        <dbReference type="EMBL" id="KAG9255721.1"/>
    </source>
</evidence>
<feature type="domain" description="DUF218" evidence="1">
    <location>
        <begin position="36"/>
        <end position="154"/>
    </location>
</feature>
<evidence type="ECO:0000259" key="1">
    <source>
        <dbReference type="Pfam" id="PF02698"/>
    </source>
</evidence>
<reference evidence="2" key="1">
    <citation type="journal article" date="2021" name="IMA Fungus">
        <title>Genomic characterization of three marine fungi, including Emericellopsis atlantica sp. nov. with signatures of a generalist lifestyle and marine biomass degradation.</title>
        <authorList>
            <person name="Hagestad O.C."/>
            <person name="Hou L."/>
            <person name="Andersen J.H."/>
            <person name="Hansen E.H."/>
            <person name="Altermark B."/>
            <person name="Li C."/>
            <person name="Kuhnert E."/>
            <person name="Cox R.J."/>
            <person name="Crous P.W."/>
            <person name="Spatafora J.W."/>
            <person name="Lail K."/>
            <person name="Amirebrahimi M."/>
            <person name="Lipzen A."/>
            <person name="Pangilinan J."/>
            <person name="Andreopoulos W."/>
            <person name="Hayes R.D."/>
            <person name="Ng V."/>
            <person name="Grigoriev I.V."/>
            <person name="Jackson S.A."/>
            <person name="Sutton T.D.S."/>
            <person name="Dobson A.D.W."/>
            <person name="Rama T."/>
        </authorList>
    </citation>
    <scope>NUCLEOTIDE SEQUENCE</scope>
    <source>
        <strain evidence="2">TS7</strain>
    </source>
</reference>
<dbReference type="InterPro" id="IPR003848">
    <property type="entry name" value="DUF218"/>
</dbReference>
<dbReference type="Pfam" id="PF02698">
    <property type="entry name" value="DUF218"/>
    <property type="match status" value="1"/>
</dbReference>
<organism evidence="2 3">
    <name type="scientific">Emericellopsis atlantica</name>
    <dbReference type="NCBI Taxonomy" id="2614577"/>
    <lineage>
        <taxon>Eukaryota</taxon>
        <taxon>Fungi</taxon>
        <taxon>Dikarya</taxon>
        <taxon>Ascomycota</taxon>
        <taxon>Pezizomycotina</taxon>
        <taxon>Sordariomycetes</taxon>
        <taxon>Hypocreomycetidae</taxon>
        <taxon>Hypocreales</taxon>
        <taxon>Bionectriaceae</taxon>
        <taxon>Emericellopsis</taxon>
    </lineage>
</organism>
<dbReference type="EMBL" id="MU251250">
    <property type="protein sequence ID" value="KAG9255721.1"/>
    <property type="molecule type" value="Genomic_DNA"/>
</dbReference>
<dbReference type="PANTHER" id="PTHR28110:SF1">
    <property type="entry name" value="TRANSMEMBRANE PROTEIN"/>
    <property type="match status" value="1"/>
</dbReference>
<dbReference type="GO" id="GO:0005737">
    <property type="term" value="C:cytoplasm"/>
    <property type="evidence" value="ECO:0007669"/>
    <property type="project" value="TreeGrafter"/>
</dbReference>
<protein>
    <recommendedName>
        <fullName evidence="1">DUF218 domain-containing protein</fullName>
    </recommendedName>
</protein>
<dbReference type="RefSeq" id="XP_046119645.1">
    <property type="nucleotide sequence ID" value="XM_046260661.1"/>
</dbReference>
<dbReference type="PANTHER" id="PTHR28110">
    <property type="entry name" value="TRANSMEMBRANE PROTEIN"/>
    <property type="match status" value="1"/>
</dbReference>
<dbReference type="GeneID" id="70291564"/>
<evidence type="ECO:0000313" key="3">
    <source>
        <dbReference type="Proteomes" id="UP000887229"/>
    </source>
</evidence>
<dbReference type="InterPro" id="IPR055323">
    <property type="entry name" value="C57A10.07/YOR238W"/>
</dbReference>
<gene>
    <name evidence="2" type="ORF">F5Z01DRAFT_555879</name>
</gene>
<accession>A0A9P8CSG4</accession>
<name>A0A9P8CSG4_9HYPO</name>
<keyword evidence="3" id="KW-1185">Reference proteome</keyword>
<dbReference type="Proteomes" id="UP000887229">
    <property type="component" value="Unassembled WGS sequence"/>
</dbReference>